<evidence type="ECO:0000313" key="3">
    <source>
        <dbReference type="Proteomes" id="UP001314229"/>
    </source>
</evidence>
<accession>A0AAV1NYV4</accession>
<evidence type="ECO:0008006" key="4">
    <source>
        <dbReference type="Google" id="ProtNLM"/>
    </source>
</evidence>
<evidence type="ECO:0000313" key="2">
    <source>
        <dbReference type="EMBL" id="CAK6964734.1"/>
    </source>
</evidence>
<dbReference type="Proteomes" id="UP001314229">
    <property type="component" value="Unassembled WGS sequence"/>
</dbReference>
<evidence type="ECO:0000256" key="1">
    <source>
        <dbReference type="SAM" id="SignalP"/>
    </source>
</evidence>
<feature type="chain" id="PRO_5043359632" description="Saposin B-type domain-containing protein" evidence="1">
    <location>
        <begin position="19"/>
        <end position="166"/>
    </location>
</feature>
<proteinExistence type="predicted"/>
<comment type="caution">
    <text evidence="2">The sequence shown here is derived from an EMBL/GenBank/DDBJ whole genome shotgun (WGS) entry which is preliminary data.</text>
</comment>
<feature type="signal peptide" evidence="1">
    <location>
        <begin position="1"/>
        <end position="18"/>
    </location>
</feature>
<keyword evidence="1" id="KW-0732">Signal</keyword>
<name>A0AAV1NYV4_SCOSC</name>
<protein>
    <recommendedName>
        <fullName evidence="4">Saposin B-type domain-containing protein</fullName>
    </recommendedName>
</protein>
<dbReference type="EMBL" id="CAWUFR010000076">
    <property type="protein sequence ID" value="CAK6964734.1"/>
    <property type="molecule type" value="Genomic_DNA"/>
</dbReference>
<reference evidence="2 3" key="1">
    <citation type="submission" date="2024-01" db="EMBL/GenBank/DDBJ databases">
        <authorList>
            <person name="Alioto T."/>
            <person name="Alioto T."/>
            <person name="Gomez Garrido J."/>
        </authorList>
    </citation>
    <scope>NUCLEOTIDE SEQUENCE [LARGE SCALE GENOMIC DNA]</scope>
</reference>
<gene>
    <name evidence="2" type="ORF">FSCOSCO3_A000948</name>
</gene>
<dbReference type="AlphaFoldDB" id="A0AAV1NYV4"/>
<organism evidence="2 3">
    <name type="scientific">Scomber scombrus</name>
    <name type="common">Atlantic mackerel</name>
    <name type="synonym">Scomber vernalis</name>
    <dbReference type="NCBI Taxonomy" id="13677"/>
    <lineage>
        <taxon>Eukaryota</taxon>
        <taxon>Metazoa</taxon>
        <taxon>Chordata</taxon>
        <taxon>Craniata</taxon>
        <taxon>Vertebrata</taxon>
        <taxon>Euteleostomi</taxon>
        <taxon>Actinopterygii</taxon>
        <taxon>Neopterygii</taxon>
        <taxon>Teleostei</taxon>
        <taxon>Neoteleostei</taxon>
        <taxon>Acanthomorphata</taxon>
        <taxon>Pelagiaria</taxon>
        <taxon>Scombriformes</taxon>
        <taxon>Scombridae</taxon>
        <taxon>Scomber</taxon>
    </lineage>
</organism>
<keyword evidence="3" id="KW-1185">Reference proteome</keyword>
<sequence>MKISIFVMCMFYLLPVQPEDIDRYAYCESCLTVAQEIEEALKETPAESRQAVIEHLISGGVCDKLLSYKHGQSSKDKMTSYCIHLLDSHYDNFHAALVNKEPKHFGVVLCYEQSTACVGVKRQSFEGSKTTFTESDIDALLWKNKENVRIAKPIHSGSPVHSKDEL</sequence>